<dbReference type="InterPro" id="IPR035965">
    <property type="entry name" value="PAS-like_dom_sf"/>
</dbReference>
<evidence type="ECO:0000313" key="1">
    <source>
        <dbReference type="EMBL" id="GGM32461.1"/>
    </source>
</evidence>
<dbReference type="RefSeq" id="WP_229685495.1">
    <property type="nucleotide sequence ID" value="NZ_BMNW01000036.1"/>
</dbReference>
<dbReference type="Gene3D" id="3.30.450.20">
    <property type="entry name" value="PAS domain"/>
    <property type="match status" value="1"/>
</dbReference>
<accession>A0ABQ2H3M3</accession>
<sequence>MKQELDFQTLFEALPHLVLVLSTGPEFIMLAANEGRLRGANTRREDCIGRSVFEVFGRNPEERTEFGAGVLRASLERVVQTRTPDRMAITKYDFPRPAALN</sequence>
<proteinExistence type="predicted"/>
<evidence type="ECO:0008006" key="3">
    <source>
        <dbReference type="Google" id="ProtNLM"/>
    </source>
</evidence>
<dbReference type="EMBL" id="BMNW01000036">
    <property type="protein sequence ID" value="GGM32461.1"/>
    <property type="molecule type" value="Genomic_DNA"/>
</dbReference>
<name>A0ABQ2H3M3_9PSED</name>
<keyword evidence="2" id="KW-1185">Reference proteome</keyword>
<protein>
    <recommendedName>
        <fullName evidence="3">PAS domain-containing protein</fullName>
    </recommendedName>
</protein>
<dbReference type="SUPFAM" id="SSF55785">
    <property type="entry name" value="PYP-like sensor domain (PAS domain)"/>
    <property type="match status" value="1"/>
</dbReference>
<reference evidence="2" key="1">
    <citation type="journal article" date="2019" name="Int. J. Syst. Evol. Microbiol.">
        <title>The Global Catalogue of Microorganisms (GCM) 10K type strain sequencing project: providing services to taxonomists for standard genome sequencing and annotation.</title>
        <authorList>
            <consortium name="The Broad Institute Genomics Platform"/>
            <consortium name="The Broad Institute Genome Sequencing Center for Infectious Disease"/>
            <person name="Wu L."/>
            <person name="Ma J."/>
        </authorList>
    </citation>
    <scope>NUCLEOTIDE SEQUENCE [LARGE SCALE GENOMIC DNA]</scope>
    <source>
        <strain evidence="2">JCM 13501</strain>
    </source>
</reference>
<gene>
    <name evidence="1" type="ORF">GCM10009425_48700</name>
</gene>
<comment type="caution">
    <text evidence="1">The sequence shown here is derived from an EMBL/GenBank/DDBJ whole genome shotgun (WGS) entry which is preliminary data.</text>
</comment>
<organism evidence="1 2">
    <name type="scientific">Pseudomonas asuensis</name>
    <dbReference type="NCBI Taxonomy" id="1825787"/>
    <lineage>
        <taxon>Bacteria</taxon>
        <taxon>Pseudomonadati</taxon>
        <taxon>Pseudomonadota</taxon>
        <taxon>Gammaproteobacteria</taxon>
        <taxon>Pseudomonadales</taxon>
        <taxon>Pseudomonadaceae</taxon>
        <taxon>Pseudomonas</taxon>
    </lineage>
</organism>
<evidence type="ECO:0000313" key="2">
    <source>
        <dbReference type="Proteomes" id="UP000616499"/>
    </source>
</evidence>
<dbReference type="Proteomes" id="UP000616499">
    <property type="component" value="Unassembled WGS sequence"/>
</dbReference>